<reference evidence="1" key="1">
    <citation type="submission" date="2021-06" db="EMBL/GenBank/DDBJ databases">
        <authorList>
            <person name="Kallberg Y."/>
            <person name="Tangrot J."/>
            <person name="Rosling A."/>
        </authorList>
    </citation>
    <scope>NUCLEOTIDE SEQUENCE</scope>
    <source>
        <strain evidence="1">IN212</strain>
    </source>
</reference>
<evidence type="ECO:0000313" key="1">
    <source>
        <dbReference type="EMBL" id="CAG8626500.1"/>
    </source>
</evidence>
<protein>
    <submittedName>
        <fullName evidence="1">10005_t:CDS:1</fullName>
    </submittedName>
</protein>
<dbReference type="Proteomes" id="UP000789396">
    <property type="component" value="Unassembled WGS sequence"/>
</dbReference>
<accession>A0A9N9GU35</accession>
<evidence type="ECO:0000313" key="2">
    <source>
        <dbReference type="Proteomes" id="UP000789396"/>
    </source>
</evidence>
<dbReference type="OrthoDB" id="10507497at2759"/>
<keyword evidence="2" id="KW-1185">Reference proteome</keyword>
<gene>
    <name evidence="1" type="ORF">RFULGI_LOCUS7556</name>
</gene>
<comment type="caution">
    <text evidence="1">The sequence shown here is derived from an EMBL/GenBank/DDBJ whole genome shotgun (WGS) entry which is preliminary data.</text>
</comment>
<dbReference type="EMBL" id="CAJVPZ010011082">
    <property type="protein sequence ID" value="CAG8626500.1"/>
    <property type="molecule type" value="Genomic_DNA"/>
</dbReference>
<proteinExistence type="predicted"/>
<sequence length="68" mass="8200">MNENEKMINNDLIIQYNKHLIDSEEKKVLFEIYIDKEFAKNKFEEEIKQILEETTNSKIKIVVKLNLD</sequence>
<organism evidence="1 2">
    <name type="scientific">Racocetra fulgida</name>
    <dbReference type="NCBI Taxonomy" id="60492"/>
    <lineage>
        <taxon>Eukaryota</taxon>
        <taxon>Fungi</taxon>
        <taxon>Fungi incertae sedis</taxon>
        <taxon>Mucoromycota</taxon>
        <taxon>Glomeromycotina</taxon>
        <taxon>Glomeromycetes</taxon>
        <taxon>Diversisporales</taxon>
        <taxon>Gigasporaceae</taxon>
        <taxon>Racocetra</taxon>
    </lineage>
</organism>
<dbReference type="AlphaFoldDB" id="A0A9N9GU35"/>
<name>A0A9N9GU35_9GLOM</name>